<dbReference type="InterPro" id="IPR033379">
    <property type="entry name" value="Acid_Pase_AS"/>
</dbReference>
<keyword evidence="3" id="KW-0378">Hydrolase</keyword>
<comment type="similarity">
    <text evidence="1">Belongs to the histidine acid phosphatase family.</text>
</comment>
<dbReference type="Gene3D" id="3.40.50.1240">
    <property type="entry name" value="Phosphoglycerate mutase-like"/>
    <property type="match status" value="1"/>
</dbReference>
<dbReference type="EC" id="3.1.3.8" evidence="2"/>
<evidence type="ECO:0000256" key="1">
    <source>
        <dbReference type="ARBA" id="ARBA00005375"/>
    </source>
</evidence>
<dbReference type="GO" id="GO:0016158">
    <property type="term" value="F:inositol hexakisphosphate 3-phosphatase activity"/>
    <property type="evidence" value="ECO:0007669"/>
    <property type="project" value="UniProtKB-EC"/>
</dbReference>
<dbReference type="AlphaFoldDB" id="A0AAQ3M0H2"/>
<dbReference type="PANTHER" id="PTHR20963:SF18">
    <property type="entry name" value="ACID PHOSPHATASE PHO11-RELATED"/>
    <property type="match status" value="1"/>
</dbReference>
<dbReference type="InterPro" id="IPR029033">
    <property type="entry name" value="His_PPase_superfam"/>
</dbReference>
<sequence>MSLWKVALAIVGAILSFILYENRFDLCELPVLRNGCARSANHSVAWKVLHHQGGNSPWFRKTDGVVDESYLPPNNCRVDQVHMISRHAERYPTLLSGSRMLELYNRIHEENVTLTGDLSFAMTWPFLTPDPDPPDAFFENLISTGAHAGTLQAFTTGIKFRGRYRNLLDASVAAKANDNENRVINFWSSEAPRVVETAKYFAAGFFGSDWENHYVSSQHKPGQKSRPSYPAILNIIPTNPLHGADTLTPGKNCPNYYDRMSSNNTAAYLTGRVRAYQALFDFRSHFLPPIIARLEAQNPHFALSENEVYSMLELCGFDSIASAEESGWTSPWCDVFTRQEWDAFEYARDVLHYYRSGPGSSFSNVLGRAWVNATTELLRLGPEQGSLFLSFAHDTDVLAIMTSLSLFEETAPLPTTHMPHNRTFHTSSYLPMHGRLTVERLACPVERYCWSNAPFYPNHVYCSPERDEYFVRVNVNDGIIALPECKSGPGQSCPLSEFVGLMENKKDAGSFANACGLNDDVPERITFLKQG</sequence>
<proteinExistence type="inferred from homology"/>
<dbReference type="Proteomes" id="UP001303373">
    <property type="component" value="Chromosome 1"/>
</dbReference>
<keyword evidence="5" id="KW-1185">Reference proteome</keyword>
<evidence type="ECO:0000256" key="2">
    <source>
        <dbReference type="ARBA" id="ARBA00012632"/>
    </source>
</evidence>
<dbReference type="InterPro" id="IPR000560">
    <property type="entry name" value="His_Pase_clade-2"/>
</dbReference>
<reference evidence="4 5" key="1">
    <citation type="submission" date="2023-11" db="EMBL/GenBank/DDBJ databases">
        <title>An acidophilic fungus is an integral part of prey digestion in a carnivorous sundew plant.</title>
        <authorList>
            <person name="Tsai I.J."/>
        </authorList>
    </citation>
    <scope>NUCLEOTIDE SEQUENCE [LARGE SCALE GENOMIC DNA]</scope>
    <source>
        <strain evidence="4">169a</strain>
    </source>
</reference>
<accession>A0AAQ3M0H2</accession>
<dbReference type="CDD" id="cd07061">
    <property type="entry name" value="HP_HAP_like"/>
    <property type="match status" value="1"/>
</dbReference>
<evidence type="ECO:0000256" key="3">
    <source>
        <dbReference type="ARBA" id="ARBA00022801"/>
    </source>
</evidence>
<dbReference type="GO" id="GO:0003993">
    <property type="term" value="F:acid phosphatase activity"/>
    <property type="evidence" value="ECO:0007669"/>
    <property type="project" value="TreeGrafter"/>
</dbReference>
<dbReference type="GO" id="GO:0009277">
    <property type="term" value="C:fungal-type cell wall"/>
    <property type="evidence" value="ECO:0007669"/>
    <property type="project" value="TreeGrafter"/>
</dbReference>
<dbReference type="PANTHER" id="PTHR20963">
    <property type="entry name" value="MULTIPLE INOSITOL POLYPHOSPHATE PHOSPHATASE-RELATED"/>
    <property type="match status" value="1"/>
</dbReference>
<evidence type="ECO:0000313" key="4">
    <source>
        <dbReference type="EMBL" id="WPG97772.1"/>
    </source>
</evidence>
<dbReference type="Pfam" id="PF00328">
    <property type="entry name" value="His_Phos_2"/>
    <property type="match status" value="1"/>
</dbReference>
<name>A0AAQ3M0H2_9PEZI</name>
<dbReference type="EMBL" id="CP138580">
    <property type="protein sequence ID" value="WPG97772.1"/>
    <property type="molecule type" value="Genomic_DNA"/>
</dbReference>
<organism evidence="4 5">
    <name type="scientific">Acrodontium crateriforme</name>
    <dbReference type="NCBI Taxonomy" id="150365"/>
    <lineage>
        <taxon>Eukaryota</taxon>
        <taxon>Fungi</taxon>
        <taxon>Dikarya</taxon>
        <taxon>Ascomycota</taxon>
        <taxon>Pezizomycotina</taxon>
        <taxon>Dothideomycetes</taxon>
        <taxon>Dothideomycetidae</taxon>
        <taxon>Mycosphaerellales</taxon>
        <taxon>Teratosphaeriaceae</taxon>
        <taxon>Acrodontium</taxon>
    </lineage>
</organism>
<dbReference type="SUPFAM" id="SSF53254">
    <property type="entry name" value="Phosphoglycerate mutase-like"/>
    <property type="match status" value="1"/>
</dbReference>
<gene>
    <name evidence="4" type="ORF">R9X50_00055300</name>
</gene>
<protein>
    <recommendedName>
        <fullName evidence="2">3-phytase</fullName>
        <ecNumber evidence="2">3.1.3.8</ecNumber>
    </recommendedName>
</protein>
<dbReference type="PROSITE" id="PS00778">
    <property type="entry name" value="HIS_ACID_PHOSPHAT_2"/>
    <property type="match status" value="1"/>
</dbReference>
<evidence type="ECO:0000313" key="5">
    <source>
        <dbReference type="Proteomes" id="UP001303373"/>
    </source>
</evidence>